<evidence type="ECO:0000256" key="7">
    <source>
        <dbReference type="ARBA" id="ARBA00023163"/>
    </source>
</evidence>
<evidence type="ECO:0000256" key="8">
    <source>
        <dbReference type="ARBA" id="ARBA00067337"/>
    </source>
</evidence>
<dbReference type="InterPro" id="IPR011006">
    <property type="entry name" value="CheY-like_superfamily"/>
</dbReference>
<dbReference type="Pfam" id="PF00486">
    <property type="entry name" value="Trans_reg_C"/>
    <property type="match status" value="1"/>
</dbReference>
<evidence type="ECO:0000256" key="3">
    <source>
        <dbReference type="ARBA" id="ARBA00022553"/>
    </source>
</evidence>
<dbReference type="Gene3D" id="3.40.50.2300">
    <property type="match status" value="1"/>
</dbReference>
<keyword evidence="7" id="KW-0804">Transcription</keyword>
<evidence type="ECO:0000256" key="10">
    <source>
        <dbReference type="PROSITE-ProRule" id="PRU01091"/>
    </source>
</evidence>
<dbReference type="AlphaFoldDB" id="A0A8X8GXN1"/>
<evidence type="ECO:0000256" key="2">
    <source>
        <dbReference type="ARBA" id="ARBA00022490"/>
    </source>
</evidence>
<dbReference type="GO" id="GO:0005829">
    <property type="term" value="C:cytosol"/>
    <property type="evidence" value="ECO:0007669"/>
    <property type="project" value="TreeGrafter"/>
</dbReference>
<dbReference type="GO" id="GO:0000156">
    <property type="term" value="F:phosphorelay response regulator activity"/>
    <property type="evidence" value="ECO:0007669"/>
    <property type="project" value="TreeGrafter"/>
</dbReference>
<comment type="caution">
    <text evidence="13">The sequence shown here is derived from an EMBL/GenBank/DDBJ whole genome shotgun (WGS) entry which is preliminary data.</text>
</comment>
<comment type="subcellular location">
    <subcellularLocation>
        <location evidence="1">Cytoplasm</location>
    </subcellularLocation>
</comment>
<keyword evidence="14" id="KW-1185">Reference proteome</keyword>
<dbReference type="RefSeq" id="WP_152828372.1">
    <property type="nucleotide sequence ID" value="NZ_WHUT02000012.1"/>
</dbReference>
<keyword evidence="3 9" id="KW-0597">Phosphoprotein</keyword>
<feature type="DNA-binding region" description="OmpR/PhoB-type" evidence="10">
    <location>
        <begin position="142"/>
        <end position="242"/>
    </location>
</feature>
<dbReference type="Gene3D" id="6.10.250.690">
    <property type="match status" value="1"/>
</dbReference>
<keyword evidence="6 10" id="KW-0238">DNA-binding</keyword>
<evidence type="ECO:0000259" key="11">
    <source>
        <dbReference type="PROSITE" id="PS50110"/>
    </source>
</evidence>
<dbReference type="SUPFAM" id="SSF46894">
    <property type="entry name" value="C-terminal effector domain of the bipartite response regulators"/>
    <property type="match status" value="1"/>
</dbReference>
<dbReference type="InterPro" id="IPR001867">
    <property type="entry name" value="OmpR/PhoB-type_DNA-bd"/>
</dbReference>
<evidence type="ECO:0000256" key="9">
    <source>
        <dbReference type="PROSITE-ProRule" id="PRU00169"/>
    </source>
</evidence>
<keyword evidence="2" id="KW-0963">Cytoplasm</keyword>
<evidence type="ECO:0000256" key="6">
    <source>
        <dbReference type="ARBA" id="ARBA00023125"/>
    </source>
</evidence>
<dbReference type="FunFam" id="1.10.10.10:FF:000099">
    <property type="entry name" value="Two-component system response regulator TorR"/>
    <property type="match status" value="1"/>
</dbReference>
<dbReference type="SMART" id="SM00862">
    <property type="entry name" value="Trans_reg_C"/>
    <property type="match status" value="1"/>
</dbReference>
<evidence type="ECO:0000256" key="5">
    <source>
        <dbReference type="ARBA" id="ARBA00023015"/>
    </source>
</evidence>
<dbReference type="GO" id="GO:0006355">
    <property type="term" value="P:regulation of DNA-templated transcription"/>
    <property type="evidence" value="ECO:0007669"/>
    <property type="project" value="InterPro"/>
</dbReference>
<organism evidence="13 14">
    <name type="scientific">Fertoeibacter niger</name>
    <dbReference type="NCBI Taxonomy" id="2656921"/>
    <lineage>
        <taxon>Bacteria</taxon>
        <taxon>Pseudomonadati</taxon>
        <taxon>Pseudomonadota</taxon>
        <taxon>Alphaproteobacteria</taxon>
        <taxon>Rhodobacterales</taxon>
        <taxon>Paracoccaceae</taxon>
        <taxon>Fertoeibacter</taxon>
    </lineage>
</organism>
<feature type="domain" description="OmpR/PhoB-type" evidence="12">
    <location>
        <begin position="142"/>
        <end position="242"/>
    </location>
</feature>
<proteinExistence type="predicted"/>
<keyword evidence="5" id="KW-0805">Transcription regulation</keyword>
<name>A0A8X8GXN1_9RHOB</name>
<dbReference type="Pfam" id="PF00072">
    <property type="entry name" value="Response_reg"/>
    <property type="match status" value="1"/>
</dbReference>
<feature type="modified residue" description="4-aspartylphosphate" evidence="9">
    <location>
        <position position="64"/>
    </location>
</feature>
<dbReference type="Proteomes" id="UP000484076">
    <property type="component" value="Unassembled WGS sequence"/>
</dbReference>
<keyword evidence="4" id="KW-0902">Two-component regulatory system</keyword>
<feature type="domain" description="Response regulatory" evidence="11">
    <location>
        <begin position="15"/>
        <end position="128"/>
    </location>
</feature>
<dbReference type="SUPFAM" id="SSF52172">
    <property type="entry name" value="CheY-like"/>
    <property type="match status" value="1"/>
</dbReference>
<dbReference type="CDD" id="cd00383">
    <property type="entry name" value="trans_reg_C"/>
    <property type="match status" value="1"/>
</dbReference>
<reference evidence="13" key="1">
    <citation type="submission" date="2020-05" db="EMBL/GenBank/DDBJ databases">
        <title>Fertoebacter nigrum gen. nov., sp. nov., a new member of the family Rhodobacteraceae.</title>
        <authorList>
            <person name="Szuroczki S."/>
            <person name="Abbaszade G."/>
            <person name="Buni D."/>
            <person name="Schumann P."/>
            <person name="Toth E."/>
        </authorList>
    </citation>
    <scope>NUCLEOTIDE SEQUENCE</scope>
    <source>
        <strain evidence="13">RG-N-1a</strain>
    </source>
</reference>
<dbReference type="EMBL" id="WHUT02000012">
    <property type="protein sequence ID" value="NUB46209.1"/>
    <property type="molecule type" value="Genomic_DNA"/>
</dbReference>
<dbReference type="InterPro" id="IPR001789">
    <property type="entry name" value="Sig_transdc_resp-reg_receiver"/>
</dbReference>
<accession>A0A8X8GXN1</accession>
<evidence type="ECO:0000259" key="12">
    <source>
        <dbReference type="PROSITE" id="PS51755"/>
    </source>
</evidence>
<dbReference type="SMART" id="SM00448">
    <property type="entry name" value="REC"/>
    <property type="match status" value="1"/>
</dbReference>
<dbReference type="PANTHER" id="PTHR48111:SF4">
    <property type="entry name" value="DNA-BINDING DUAL TRANSCRIPTIONAL REGULATOR OMPR"/>
    <property type="match status" value="1"/>
</dbReference>
<evidence type="ECO:0000256" key="4">
    <source>
        <dbReference type="ARBA" id="ARBA00023012"/>
    </source>
</evidence>
<dbReference type="Gene3D" id="1.10.10.10">
    <property type="entry name" value="Winged helix-like DNA-binding domain superfamily/Winged helix DNA-binding domain"/>
    <property type="match status" value="1"/>
</dbReference>
<dbReference type="PANTHER" id="PTHR48111">
    <property type="entry name" value="REGULATOR OF RPOS"/>
    <property type="match status" value="1"/>
</dbReference>
<dbReference type="CDD" id="cd17574">
    <property type="entry name" value="REC_OmpR"/>
    <property type="match status" value="1"/>
</dbReference>
<dbReference type="PROSITE" id="PS51755">
    <property type="entry name" value="OMPR_PHOB"/>
    <property type="match status" value="1"/>
</dbReference>
<protein>
    <recommendedName>
        <fullName evidence="8">Regulatory protein VirG</fullName>
    </recommendedName>
</protein>
<sequence length="245" mass="27932">MTPRAAPTLKGEKARIIVCEDDHDMRETLVEFVGMQGYAVEQAVDGASLRRLVPKVRPDLVLLDLNMPGEDGLSLARWLKSDHRCAILMLTAMGSLPDKVVGLEMGADDYLPKPFELAELRARIRAVLRRTMNPVVVNGRPPDRMRFGKCVFDLTERLLFDEAGNSLSLTAMEYDLLYVFATHPRRVLNRDQILELAHNRAWDPYDRSVDNRISRLRRKIEVDPAHPQVLRTVRGEGYIFEPDDL</sequence>
<dbReference type="InterPro" id="IPR036388">
    <property type="entry name" value="WH-like_DNA-bd_sf"/>
</dbReference>
<dbReference type="GO" id="GO:0032993">
    <property type="term" value="C:protein-DNA complex"/>
    <property type="evidence" value="ECO:0007669"/>
    <property type="project" value="TreeGrafter"/>
</dbReference>
<evidence type="ECO:0000313" key="14">
    <source>
        <dbReference type="Proteomes" id="UP000484076"/>
    </source>
</evidence>
<evidence type="ECO:0000256" key="1">
    <source>
        <dbReference type="ARBA" id="ARBA00004496"/>
    </source>
</evidence>
<evidence type="ECO:0000313" key="13">
    <source>
        <dbReference type="EMBL" id="NUB46209.1"/>
    </source>
</evidence>
<dbReference type="PROSITE" id="PS50110">
    <property type="entry name" value="RESPONSE_REGULATORY"/>
    <property type="match status" value="1"/>
</dbReference>
<dbReference type="InterPro" id="IPR016032">
    <property type="entry name" value="Sig_transdc_resp-reg_C-effctor"/>
</dbReference>
<gene>
    <name evidence="13" type="ORF">GEU84_017585</name>
</gene>
<dbReference type="GO" id="GO:0000976">
    <property type="term" value="F:transcription cis-regulatory region binding"/>
    <property type="evidence" value="ECO:0007669"/>
    <property type="project" value="TreeGrafter"/>
</dbReference>
<dbReference type="InterPro" id="IPR039420">
    <property type="entry name" value="WalR-like"/>
</dbReference>